<keyword evidence="2" id="KW-0560">Oxidoreductase</keyword>
<dbReference type="EMBL" id="QZMU01000001">
    <property type="protein sequence ID" value="RRQ22562.1"/>
    <property type="molecule type" value="Genomic_DNA"/>
</dbReference>
<comment type="function">
    <text evidence="2">Destroys radicals which are normally produced within the cells and which are toxic to biological systems.</text>
</comment>
<evidence type="ECO:0000259" key="5">
    <source>
        <dbReference type="Pfam" id="PF00080"/>
    </source>
</evidence>
<organism evidence="6 7">
    <name type="scientific">Thiohalobacter thiocyanaticus</name>
    <dbReference type="NCBI Taxonomy" id="585455"/>
    <lineage>
        <taxon>Bacteria</taxon>
        <taxon>Pseudomonadati</taxon>
        <taxon>Pseudomonadota</taxon>
        <taxon>Gammaproteobacteria</taxon>
        <taxon>Thiohalobacterales</taxon>
        <taxon>Thiohalobacteraceae</taxon>
        <taxon>Thiohalobacter</taxon>
    </lineage>
</organism>
<dbReference type="EC" id="1.15.1.1" evidence="2"/>
<keyword evidence="7" id="KW-1185">Reference proteome</keyword>
<comment type="cofactor">
    <cofactor evidence="2">
        <name>Zn(2+)</name>
        <dbReference type="ChEBI" id="CHEBI:29105"/>
    </cofactor>
    <text evidence="2">Binds 1 zinc ion per subunit.</text>
</comment>
<dbReference type="GO" id="GO:0004784">
    <property type="term" value="F:superoxide dismutase activity"/>
    <property type="evidence" value="ECO:0007669"/>
    <property type="project" value="UniProtKB-EC"/>
</dbReference>
<evidence type="ECO:0000313" key="7">
    <source>
        <dbReference type="Proteomes" id="UP000287798"/>
    </source>
</evidence>
<gene>
    <name evidence="6" type="ORF">D6C00_11860</name>
</gene>
<dbReference type="AlphaFoldDB" id="A0A426QLC8"/>
<dbReference type="PROSITE" id="PS00332">
    <property type="entry name" value="SOD_CU_ZN_2"/>
    <property type="match status" value="1"/>
</dbReference>
<reference evidence="6 7" key="1">
    <citation type="journal article" date="2010" name="Int. J. Syst. Evol. Microbiol.">
        <title>Thiohalobacter thiocyanaticus gen. nov., sp. nov., a moderately halophilic, sulfur-oxidizing gammaproteobacterium from hypersaline lakes, that utilizes thiocyanate.</title>
        <authorList>
            <person name="Sorokin D.Y."/>
            <person name="Kovaleva O.L."/>
            <person name="Tourova T.P."/>
            <person name="Muyzer G."/>
        </authorList>
    </citation>
    <scope>NUCLEOTIDE SEQUENCE [LARGE SCALE GENOMIC DNA]</scope>
    <source>
        <strain evidence="6 7">Hrh1</strain>
    </source>
</reference>
<accession>A0A426QLC8</accession>
<feature type="signal peptide" evidence="4">
    <location>
        <begin position="1"/>
        <end position="25"/>
    </location>
</feature>
<comment type="similarity">
    <text evidence="1 2">Belongs to the Cu-Zn superoxide dismutase family.</text>
</comment>
<feature type="chain" id="PRO_5019348437" description="Superoxide dismutase [Cu-Zn]" evidence="4">
    <location>
        <begin position="26"/>
        <end position="181"/>
    </location>
</feature>
<dbReference type="OrthoDB" id="5431326at2"/>
<dbReference type="PANTHER" id="PTHR10003">
    <property type="entry name" value="SUPEROXIDE DISMUTASE CU-ZN -RELATED"/>
    <property type="match status" value="1"/>
</dbReference>
<feature type="region of interest" description="Disordered" evidence="3">
    <location>
        <begin position="78"/>
        <end position="108"/>
    </location>
</feature>
<sequence length="181" mass="18385">MRAVSKAAFAAAVLFAAPLVSSVQAADISVEIRKLTAAGTGESLGRITFRDNSELGLLIIPDLQGLEPGVHGLHVHEHPDCGSQGGDGKRGPGQAAGGHYDPEGSGRHAGPVGEGHLGDLPALVVGPDGTARMAMFAPRLQVTDLIDRAVMVHAGGDNYADEPEKLGGGGSRVACGVVELD</sequence>
<dbReference type="InterPro" id="IPR024134">
    <property type="entry name" value="SOD_Cu/Zn_/chaperone"/>
</dbReference>
<dbReference type="InterPro" id="IPR036423">
    <property type="entry name" value="SOD-like_Cu/Zn_dom_sf"/>
</dbReference>
<comment type="cofactor">
    <cofactor evidence="2">
        <name>Cu cation</name>
        <dbReference type="ChEBI" id="CHEBI:23378"/>
    </cofactor>
    <text evidence="2">Binds 1 copper ion per subunit.</text>
</comment>
<keyword evidence="2" id="KW-0479">Metal-binding</keyword>
<dbReference type="Proteomes" id="UP000287798">
    <property type="component" value="Unassembled WGS sequence"/>
</dbReference>
<dbReference type="GO" id="GO:0005507">
    <property type="term" value="F:copper ion binding"/>
    <property type="evidence" value="ECO:0007669"/>
    <property type="project" value="InterPro"/>
</dbReference>
<evidence type="ECO:0000256" key="2">
    <source>
        <dbReference type="RuleBase" id="RU000393"/>
    </source>
</evidence>
<dbReference type="Pfam" id="PF00080">
    <property type="entry name" value="Sod_Cu"/>
    <property type="match status" value="1"/>
</dbReference>
<keyword evidence="2" id="KW-0862">Zinc</keyword>
<dbReference type="InterPro" id="IPR001424">
    <property type="entry name" value="SOD_Cu_Zn_dom"/>
</dbReference>
<evidence type="ECO:0000313" key="6">
    <source>
        <dbReference type="EMBL" id="RRQ22562.1"/>
    </source>
</evidence>
<protein>
    <recommendedName>
        <fullName evidence="2">Superoxide dismutase [Cu-Zn]</fullName>
        <ecNumber evidence="2">1.15.1.1</ecNumber>
    </recommendedName>
</protein>
<dbReference type="RefSeq" id="WP_125181901.1">
    <property type="nucleotide sequence ID" value="NZ_QZMU01000001.1"/>
</dbReference>
<evidence type="ECO:0000256" key="3">
    <source>
        <dbReference type="SAM" id="MobiDB-lite"/>
    </source>
</evidence>
<evidence type="ECO:0000256" key="4">
    <source>
        <dbReference type="SAM" id="SignalP"/>
    </source>
</evidence>
<comment type="catalytic activity">
    <reaction evidence="2">
        <text>2 superoxide + 2 H(+) = H2O2 + O2</text>
        <dbReference type="Rhea" id="RHEA:20696"/>
        <dbReference type="ChEBI" id="CHEBI:15378"/>
        <dbReference type="ChEBI" id="CHEBI:15379"/>
        <dbReference type="ChEBI" id="CHEBI:16240"/>
        <dbReference type="ChEBI" id="CHEBI:18421"/>
        <dbReference type="EC" id="1.15.1.1"/>
    </reaction>
</comment>
<proteinExistence type="inferred from homology"/>
<feature type="domain" description="Superoxide dismutase copper/zinc binding" evidence="5">
    <location>
        <begin position="45"/>
        <end position="178"/>
    </location>
</feature>
<dbReference type="InterPro" id="IPR018152">
    <property type="entry name" value="SOD_Cu/Zn_BS"/>
</dbReference>
<keyword evidence="2" id="KW-0186">Copper</keyword>
<evidence type="ECO:0000256" key="1">
    <source>
        <dbReference type="ARBA" id="ARBA00010457"/>
    </source>
</evidence>
<comment type="caution">
    <text evidence="6">The sequence shown here is derived from an EMBL/GenBank/DDBJ whole genome shotgun (WGS) entry which is preliminary data.</text>
</comment>
<dbReference type="SUPFAM" id="SSF49329">
    <property type="entry name" value="Cu,Zn superoxide dismutase-like"/>
    <property type="match status" value="1"/>
</dbReference>
<name>A0A426QLC8_9GAMM</name>
<dbReference type="Gene3D" id="2.60.40.200">
    <property type="entry name" value="Superoxide dismutase, copper/zinc binding domain"/>
    <property type="match status" value="1"/>
</dbReference>
<keyword evidence="4" id="KW-0732">Signal</keyword>